<dbReference type="InterPro" id="IPR017517">
    <property type="entry name" value="Maleyloyr_isom"/>
</dbReference>
<feature type="domain" description="Mycothiol-dependent maleylpyruvate isomerase metal-binding" evidence="1">
    <location>
        <begin position="16"/>
        <end position="130"/>
    </location>
</feature>
<dbReference type="Gene3D" id="1.20.120.450">
    <property type="entry name" value="dinb family like domain"/>
    <property type="match status" value="1"/>
</dbReference>
<proteinExistence type="predicted"/>
<reference evidence="2" key="1">
    <citation type="submission" date="2020-05" db="EMBL/GenBank/DDBJ databases">
        <authorList>
            <person name="Chiriac C."/>
            <person name="Salcher M."/>
            <person name="Ghai R."/>
            <person name="Kavagutti S V."/>
        </authorList>
    </citation>
    <scope>NUCLEOTIDE SEQUENCE</scope>
</reference>
<dbReference type="Pfam" id="PF11716">
    <property type="entry name" value="MDMPI_N"/>
    <property type="match status" value="1"/>
</dbReference>
<dbReference type="InterPro" id="IPR024344">
    <property type="entry name" value="MDMPI_metal-binding"/>
</dbReference>
<protein>
    <submittedName>
        <fullName evidence="2">Unannotated protein</fullName>
    </submittedName>
</protein>
<organism evidence="2">
    <name type="scientific">freshwater metagenome</name>
    <dbReference type="NCBI Taxonomy" id="449393"/>
    <lineage>
        <taxon>unclassified sequences</taxon>
        <taxon>metagenomes</taxon>
        <taxon>ecological metagenomes</taxon>
    </lineage>
</organism>
<name>A0A6J6E8Q9_9ZZZZ</name>
<dbReference type="SUPFAM" id="SSF109854">
    <property type="entry name" value="DinB/YfiT-like putative metalloenzymes"/>
    <property type="match status" value="1"/>
</dbReference>
<dbReference type="NCBIfam" id="TIGR03086">
    <property type="entry name" value="TIGR03086 family metal-binding protein"/>
    <property type="match status" value="1"/>
</dbReference>
<dbReference type="InterPro" id="IPR034660">
    <property type="entry name" value="DinB/YfiT-like"/>
</dbReference>
<dbReference type="AlphaFoldDB" id="A0A6J6E8Q9"/>
<dbReference type="NCBIfam" id="TIGR03083">
    <property type="entry name" value="maleylpyruvate isomerase family mycothiol-dependent enzyme"/>
    <property type="match status" value="1"/>
</dbReference>
<dbReference type="EMBL" id="CAEZSR010000099">
    <property type="protein sequence ID" value="CAB4571655.1"/>
    <property type="molecule type" value="Genomic_DNA"/>
</dbReference>
<dbReference type="InterPro" id="IPR017520">
    <property type="entry name" value="CHP03086"/>
</dbReference>
<sequence length="188" mass="20443">MSENLRIWTKAIYGFDHVARMATPADWDRPSPCEGWTARHVIGHVLAVQRYMESLVRGTPVTMNPMVDPDRNTGDDPYAAWAAARDGLIEALDQPGALHRVVQNWSGPTAVDDMIGFNVADTTVHSWDLARALGVDDRLDPACVARALANAEPVAERLRAGGMFGASVDVPSEADAQTRLLALTGRRV</sequence>
<gene>
    <name evidence="2" type="ORF">UFOPK1493_02435</name>
</gene>
<evidence type="ECO:0000259" key="1">
    <source>
        <dbReference type="Pfam" id="PF11716"/>
    </source>
</evidence>
<dbReference type="GO" id="GO:0046872">
    <property type="term" value="F:metal ion binding"/>
    <property type="evidence" value="ECO:0007669"/>
    <property type="project" value="InterPro"/>
</dbReference>
<accession>A0A6J6E8Q9</accession>
<evidence type="ECO:0000313" key="2">
    <source>
        <dbReference type="EMBL" id="CAB4571655.1"/>
    </source>
</evidence>